<dbReference type="RefSeq" id="WP_054722790.1">
    <property type="nucleotide sequence ID" value="NZ_AZDJ01000013.1"/>
</dbReference>
<comment type="caution">
    <text evidence="1">The sequence shown here is derived from an EMBL/GenBank/DDBJ whole genome shotgun (WGS) entry which is preliminary data.</text>
</comment>
<evidence type="ECO:0000313" key="2">
    <source>
        <dbReference type="Proteomes" id="UP000051804"/>
    </source>
</evidence>
<evidence type="ECO:0000313" key="1">
    <source>
        <dbReference type="EMBL" id="KRK73182.1"/>
    </source>
</evidence>
<dbReference type="PATRIC" id="fig|1291734.4.peg.1068"/>
<gene>
    <name evidence="1" type="ORF">FD02_GL001038</name>
</gene>
<accession>A0A0R1JPC3</accession>
<dbReference type="OrthoDB" id="2300838at2"/>
<proteinExistence type="predicted"/>
<name>A0A0R1JPC3_9LACO</name>
<keyword evidence="2" id="KW-1185">Reference proteome</keyword>
<reference evidence="1 2" key="1">
    <citation type="journal article" date="2015" name="Genome Announc.">
        <title>Expanding the biotechnology potential of lactobacilli through comparative genomics of 213 strains and associated genera.</title>
        <authorList>
            <person name="Sun Z."/>
            <person name="Harris H.M."/>
            <person name="McCann A."/>
            <person name="Guo C."/>
            <person name="Argimon S."/>
            <person name="Zhang W."/>
            <person name="Yang X."/>
            <person name="Jeffery I.B."/>
            <person name="Cooney J.C."/>
            <person name="Kagawa T.F."/>
            <person name="Liu W."/>
            <person name="Song Y."/>
            <person name="Salvetti E."/>
            <person name="Wrobel A."/>
            <person name="Rasinkangas P."/>
            <person name="Parkhill J."/>
            <person name="Rea M.C."/>
            <person name="O'Sullivan O."/>
            <person name="Ritari J."/>
            <person name="Douillard F.P."/>
            <person name="Paul Ross R."/>
            <person name="Yang R."/>
            <person name="Briner A.E."/>
            <person name="Felis G.E."/>
            <person name="de Vos W.M."/>
            <person name="Barrangou R."/>
            <person name="Klaenhammer T.R."/>
            <person name="Caufield P.W."/>
            <person name="Cui Y."/>
            <person name="Zhang H."/>
            <person name="O'Toole P.W."/>
        </authorList>
    </citation>
    <scope>NUCLEOTIDE SEQUENCE [LARGE SCALE GENOMIC DNA]</scope>
    <source>
        <strain evidence="1 2">JCM 17158</strain>
    </source>
</reference>
<dbReference type="Proteomes" id="UP000051804">
    <property type="component" value="Unassembled WGS sequence"/>
</dbReference>
<sequence>MKLILCQPAIVRFEWELEVCLTNLKKVGFDLGDVVLLFTRHDPTIPDYLAEKYGVEVNEYADTRGDKSYIPSVKPWLWWQYLAEDSSREAEDYFYFDSDVIFRRKPDMRKLKAKPDRWLCSNTNHYLNLDYIRSRDNGEAVLRGMASIVGVTVESLETINTNSGGAQWVISKPTAAYWRKVYFDCNRLWHYLEVTNTNLQKWTAEMWAQLWNMMYFNIGPAVTDELDFCWATDPIERWKQTKIMHNAGVTREDTSLFFKGQYTERTPFDDDLSFVDKSKCSSEYVKAIKAVK</sequence>
<organism evidence="1 2">
    <name type="scientific">Lacticaseibacillus nasuensis JCM 17158</name>
    <dbReference type="NCBI Taxonomy" id="1291734"/>
    <lineage>
        <taxon>Bacteria</taxon>
        <taxon>Bacillati</taxon>
        <taxon>Bacillota</taxon>
        <taxon>Bacilli</taxon>
        <taxon>Lactobacillales</taxon>
        <taxon>Lactobacillaceae</taxon>
        <taxon>Lacticaseibacillus</taxon>
    </lineage>
</organism>
<dbReference type="STRING" id="1291734.FD02_GL001038"/>
<dbReference type="AlphaFoldDB" id="A0A0R1JPC3"/>
<protein>
    <submittedName>
        <fullName evidence="1">Conserved bacteriophage protein</fullName>
    </submittedName>
</protein>
<dbReference type="EMBL" id="AZDJ01000013">
    <property type="protein sequence ID" value="KRK73182.1"/>
    <property type="molecule type" value="Genomic_DNA"/>
</dbReference>